<evidence type="ECO:0000313" key="10">
    <source>
        <dbReference type="Proteomes" id="UP000179099"/>
    </source>
</evidence>
<evidence type="ECO:0000259" key="8">
    <source>
        <dbReference type="Pfam" id="PF25990"/>
    </source>
</evidence>
<dbReference type="Pfam" id="PF25990">
    <property type="entry name" value="Beta-barrel_YknX"/>
    <property type="match status" value="1"/>
</dbReference>
<dbReference type="SUPFAM" id="SSF111369">
    <property type="entry name" value="HlyD-like secretion proteins"/>
    <property type="match status" value="1"/>
</dbReference>
<feature type="compositionally biased region" description="Low complexity" evidence="5">
    <location>
        <begin position="587"/>
        <end position="616"/>
    </location>
</feature>
<name>A0A1G2F779_9BACT</name>
<dbReference type="InterPro" id="IPR058636">
    <property type="entry name" value="Beta-barrel_YknX"/>
</dbReference>
<dbReference type="Gene3D" id="6.20.50.140">
    <property type="match status" value="1"/>
</dbReference>
<gene>
    <name evidence="9" type="ORF">A2Y98_03005</name>
</gene>
<evidence type="ECO:0000313" key="9">
    <source>
        <dbReference type="EMBL" id="OGZ33468.1"/>
    </source>
</evidence>
<dbReference type="InterPro" id="IPR058625">
    <property type="entry name" value="MdtA-like_BSH"/>
</dbReference>
<feature type="region of interest" description="Disordered" evidence="5">
    <location>
        <begin position="587"/>
        <end position="627"/>
    </location>
</feature>
<dbReference type="PANTHER" id="PTHR32347">
    <property type="entry name" value="EFFLUX SYSTEM COMPONENT YKNX-RELATED"/>
    <property type="match status" value="1"/>
</dbReference>
<reference evidence="9 10" key="1">
    <citation type="journal article" date="2016" name="Nat. Commun.">
        <title>Thousands of microbial genomes shed light on interconnected biogeochemical processes in an aquifer system.</title>
        <authorList>
            <person name="Anantharaman K."/>
            <person name="Brown C.T."/>
            <person name="Hug L.A."/>
            <person name="Sharon I."/>
            <person name="Castelle C.J."/>
            <person name="Probst A.J."/>
            <person name="Thomas B.C."/>
            <person name="Singh A."/>
            <person name="Wilkins M.J."/>
            <person name="Karaoz U."/>
            <person name="Brodie E.L."/>
            <person name="Williams K.H."/>
            <person name="Hubbard S.S."/>
            <person name="Banfield J.F."/>
        </authorList>
    </citation>
    <scope>NUCLEOTIDE SEQUENCE [LARGE SCALE GENOMIC DNA]</scope>
</reference>
<evidence type="ECO:0000259" key="7">
    <source>
        <dbReference type="Pfam" id="PF25917"/>
    </source>
</evidence>
<protein>
    <submittedName>
        <fullName evidence="9">Uncharacterized protein</fullName>
    </submittedName>
</protein>
<dbReference type="InterPro" id="IPR050465">
    <property type="entry name" value="UPF0194_transport"/>
</dbReference>
<evidence type="ECO:0000256" key="4">
    <source>
        <dbReference type="SAM" id="Coils"/>
    </source>
</evidence>
<dbReference type="GO" id="GO:0022857">
    <property type="term" value="F:transmembrane transporter activity"/>
    <property type="evidence" value="ECO:0007669"/>
    <property type="project" value="InterPro"/>
</dbReference>
<dbReference type="NCBIfam" id="TIGR01730">
    <property type="entry name" value="RND_mfp"/>
    <property type="match status" value="1"/>
</dbReference>
<dbReference type="Proteomes" id="UP000179099">
    <property type="component" value="Unassembled WGS sequence"/>
</dbReference>
<keyword evidence="6" id="KW-0472">Membrane</keyword>
<comment type="subcellular location">
    <subcellularLocation>
        <location evidence="1">Cell envelope</location>
    </subcellularLocation>
</comment>
<evidence type="ECO:0000256" key="6">
    <source>
        <dbReference type="SAM" id="Phobius"/>
    </source>
</evidence>
<evidence type="ECO:0000256" key="1">
    <source>
        <dbReference type="ARBA" id="ARBA00004196"/>
    </source>
</evidence>
<dbReference type="EMBL" id="MHMW01000029">
    <property type="protein sequence ID" value="OGZ33468.1"/>
    <property type="molecule type" value="Genomic_DNA"/>
</dbReference>
<comment type="caution">
    <text evidence="9">The sequence shown here is derived from an EMBL/GenBank/DDBJ whole genome shotgun (WGS) entry which is preliminary data.</text>
</comment>
<evidence type="ECO:0000256" key="5">
    <source>
        <dbReference type="SAM" id="MobiDB-lite"/>
    </source>
</evidence>
<dbReference type="GO" id="GO:0016020">
    <property type="term" value="C:membrane"/>
    <property type="evidence" value="ECO:0007669"/>
    <property type="project" value="InterPro"/>
</dbReference>
<feature type="coiled-coil region" evidence="4">
    <location>
        <begin position="101"/>
        <end position="154"/>
    </location>
</feature>
<feature type="transmembrane region" description="Helical" evidence="6">
    <location>
        <begin position="12"/>
        <end position="31"/>
    </location>
</feature>
<dbReference type="Gene3D" id="1.10.287.470">
    <property type="entry name" value="Helix hairpin bin"/>
    <property type="match status" value="1"/>
</dbReference>
<dbReference type="Pfam" id="PF25917">
    <property type="entry name" value="BSH_RND"/>
    <property type="match status" value="1"/>
</dbReference>
<dbReference type="InterPro" id="IPR006143">
    <property type="entry name" value="RND_pump_MFP"/>
</dbReference>
<dbReference type="Gene3D" id="2.40.30.170">
    <property type="match status" value="1"/>
</dbReference>
<feature type="domain" description="Multidrug resistance protein MdtA-like barrel-sandwich hybrid" evidence="7">
    <location>
        <begin position="67"/>
        <end position="404"/>
    </location>
</feature>
<dbReference type="STRING" id="1801992.A2Y98_03005"/>
<comment type="similarity">
    <text evidence="2">Belongs to the membrane fusion protein (MFP) (TC 8.A.1) family.</text>
</comment>
<dbReference type="Gene3D" id="2.40.50.100">
    <property type="match status" value="2"/>
</dbReference>
<keyword evidence="6" id="KW-0812">Transmembrane</keyword>
<accession>A0A1G2F779</accession>
<organism evidence="9 10">
    <name type="scientific">Candidatus Portnoybacteria bacterium RBG_19FT_COMBO_36_7</name>
    <dbReference type="NCBI Taxonomy" id="1801992"/>
    <lineage>
        <taxon>Bacteria</taxon>
        <taxon>Candidatus Portnoyibacteriota</taxon>
    </lineage>
</organism>
<feature type="domain" description="YknX-like beta-barrel" evidence="8">
    <location>
        <begin position="413"/>
        <end position="485"/>
    </location>
</feature>
<proteinExistence type="inferred from homology"/>
<keyword evidence="3 4" id="KW-0175">Coiled coil</keyword>
<keyword evidence="6" id="KW-1133">Transmembrane helix</keyword>
<evidence type="ECO:0000256" key="3">
    <source>
        <dbReference type="ARBA" id="ARBA00023054"/>
    </source>
</evidence>
<dbReference type="GO" id="GO:0030313">
    <property type="term" value="C:cell envelope"/>
    <property type="evidence" value="ECO:0007669"/>
    <property type="project" value="UniProtKB-SubCell"/>
</dbReference>
<dbReference type="AlphaFoldDB" id="A0A1G2F779"/>
<sequence>MFKKILKAALSHKIISAIVIILVAVGIYYGYKSLKEGTNQTTYVLAAVEKGMLIKSVSGSGQVSASNQVDIKAKASADITYLGVSVGQEVKTGTLLAQMDSKDAQNAVRDAQASLENAKLSMEKLQQSSDVLSLLQAQNSLAQAEESKKNAQYSLEKSYDDGFNTVSSAFLELPSIMAGLTDIILDNDLSIGQQNLDFYADVTYIFNEKAIQYRDQTYNSYNISRAAYDKNFADYKSTSRFSDENTTEFLINETYNTTKEIAETIKNINNLIQLYKDELTQKDMNPLAMTETHLSNLSSYTQKVNNQISSLLSIKNTIQNSKQTLVSAERTIAERIQSLANLREGPDDIDVRTQQLTIQQREDALLKAKKNLVDYSVRAPFDGVIANINVKKWDSVNSGTIIATLITKQQIAEISLNEVDAANVKVGQKTTLTFDAVEDLSISGQVVEIDTLGIVSQGVVSYNVTIGFDTQDERIKPGMSVSASIINDAKLDVLLVPNSAIKTSSGASYVQVINGLDSQTSGASILQSAIPSGSPNQVIVQTGLSNDTSTEISSGLKEGDMVVTKTTTTSASKSSSSSFNLFGLFGGSQSRQTSSSQTTKSSTSNSSGATQSSGGSVNVEMRTPPGF</sequence>
<evidence type="ECO:0000256" key="2">
    <source>
        <dbReference type="ARBA" id="ARBA00009477"/>
    </source>
</evidence>